<evidence type="ECO:0000256" key="3">
    <source>
        <dbReference type="ARBA" id="ARBA00009479"/>
    </source>
</evidence>
<dbReference type="Pfam" id="PF09285">
    <property type="entry name" value="Elong-fact-P_C"/>
    <property type="match status" value="1"/>
</dbReference>
<dbReference type="Pfam" id="PF01132">
    <property type="entry name" value="EFP"/>
    <property type="match status" value="1"/>
</dbReference>
<dbReference type="HAMAP" id="MF_00141">
    <property type="entry name" value="EF_P"/>
    <property type="match status" value="1"/>
</dbReference>
<evidence type="ECO:0000256" key="2">
    <source>
        <dbReference type="ARBA" id="ARBA00004815"/>
    </source>
</evidence>
<dbReference type="InterPro" id="IPR011768">
    <property type="entry name" value="Transl_elongation_fac_P"/>
</dbReference>
<evidence type="ECO:0000256" key="1">
    <source>
        <dbReference type="ARBA" id="ARBA00004496"/>
    </source>
</evidence>
<dbReference type="Gene3D" id="2.30.30.30">
    <property type="match status" value="1"/>
</dbReference>
<keyword evidence="10" id="KW-1185">Reference proteome</keyword>
<dbReference type="InterPro" id="IPR001059">
    <property type="entry name" value="Transl_elong_P/YeiP_cen"/>
</dbReference>
<dbReference type="Pfam" id="PF08207">
    <property type="entry name" value="EFP_N"/>
    <property type="match status" value="1"/>
</dbReference>
<comment type="subcellular location">
    <subcellularLocation>
        <location evidence="1">Cytoplasm</location>
    </subcellularLocation>
</comment>
<dbReference type="PANTHER" id="PTHR30053">
    <property type="entry name" value="ELONGATION FACTOR P"/>
    <property type="match status" value="1"/>
</dbReference>
<dbReference type="EMBL" id="JALJOR010000009">
    <property type="protein sequence ID" value="KAK9811306.1"/>
    <property type="molecule type" value="Genomic_DNA"/>
</dbReference>
<dbReference type="GO" id="GO:0043043">
    <property type="term" value="P:peptide biosynthetic process"/>
    <property type="evidence" value="ECO:0007669"/>
    <property type="project" value="InterPro"/>
</dbReference>
<dbReference type="AlphaFoldDB" id="A0AAW1PS74"/>
<dbReference type="InterPro" id="IPR015365">
    <property type="entry name" value="Elong-fact-P_C"/>
</dbReference>
<evidence type="ECO:0000259" key="7">
    <source>
        <dbReference type="SMART" id="SM00841"/>
    </source>
</evidence>
<evidence type="ECO:0000259" key="8">
    <source>
        <dbReference type="SMART" id="SM01185"/>
    </source>
</evidence>
<keyword evidence="5" id="KW-0251">Elongation factor</keyword>
<dbReference type="FunFam" id="2.40.50.140:FF:000009">
    <property type="entry name" value="Elongation factor P"/>
    <property type="match status" value="1"/>
</dbReference>
<dbReference type="InterPro" id="IPR013185">
    <property type="entry name" value="Transl_elong_KOW-like"/>
</dbReference>
<feature type="domain" description="Elongation factor P C-terminal" evidence="7">
    <location>
        <begin position="187"/>
        <end position="242"/>
    </location>
</feature>
<feature type="domain" description="Translation elongation factor P/YeiP central" evidence="8">
    <location>
        <begin position="125"/>
        <end position="179"/>
    </location>
</feature>
<dbReference type="GO" id="GO:0003746">
    <property type="term" value="F:translation elongation factor activity"/>
    <property type="evidence" value="ECO:0007669"/>
    <property type="project" value="UniProtKB-KW"/>
</dbReference>
<dbReference type="InterPro" id="IPR014722">
    <property type="entry name" value="Rib_uL2_dom2"/>
</dbReference>
<dbReference type="FunFam" id="2.40.50.140:FF:000004">
    <property type="entry name" value="Elongation factor P"/>
    <property type="match status" value="1"/>
</dbReference>
<name>A0AAW1PS74_9CHLO</name>
<comment type="caution">
    <text evidence="9">The sequence shown here is derived from an EMBL/GenBank/DDBJ whole genome shotgun (WGS) entry which is preliminary data.</text>
</comment>
<protein>
    <recommendedName>
        <fullName evidence="11">Elongation factor P</fullName>
    </recommendedName>
</protein>
<dbReference type="InterPro" id="IPR008991">
    <property type="entry name" value="Translation_prot_SH3-like_sf"/>
</dbReference>
<organism evidence="9 10">
    <name type="scientific">[Myrmecia] bisecta</name>
    <dbReference type="NCBI Taxonomy" id="41462"/>
    <lineage>
        <taxon>Eukaryota</taxon>
        <taxon>Viridiplantae</taxon>
        <taxon>Chlorophyta</taxon>
        <taxon>core chlorophytes</taxon>
        <taxon>Trebouxiophyceae</taxon>
        <taxon>Trebouxiales</taxon>
        <taxon>Trebouxiaceae</taxon>
        <taxon>Myrmecia</taxon>
    </lineage>
</organism>
<keyword evidence="6" id="KW-0648">Protein biosynthesis</keyword>
<accession>A0AAW1PS74</accession>
<evidence type="ECO:0000256" key="4">
    <source>
        <dbReference type="ARBA" id="ARBA00022490"/>
    </source>
</evidence>
<evidence type="ECO:0000313" key="9">
    <source>
        <dbReference type="EMBL" id="KAK9811306.1"/>
    </source>
</evidence>
<comment type="similarity">
    <text evidence="3">Belongs to the elongation factor P family.</text>
</comment>
<gene>
    <name evidence="9" type="ORF">WJX72_001490</name>
</gene>
<sequence length="244" mass="27539">MTKHNCFTRNSAEPRQAKAIETTETINALEGVRLISVNPEVEGERDEWRRVTELRQYKKQANEIRTGNIIDLNGRLLQVTKFQHTQGSGRQLGNVQLELRDLKLGSKHLERKRPYDMVEVARLEAKPFQFLYTDGSQLHLMDPQTFEQEAVDGSLFGEQAVYLKEGCVVSLNFHNGRPVSGELPQIMTMSVQQAEPYAKGDSSSATYKAAVLETGAKMMVPAHIVQGEQIVIDTTLHTFVRRAK</sequence>
<dbReference type="InterPro" id="IPR020599">
    <property type="entry name" value="Transl_elong_fac_P/YeiP"/>
</dbReference>
<dbReference type="InterPro" id="IPR012340">
    <property type="entry name" value="NA-bd_OB-fold"/>
</dbReference>
<dbReference type="Gene3D" id="2.40.50.140">
    <property type="entry name" value="Nucleic acid-binding proteins"/>
    <property type="match status" value="2"/>
</dbReference>
<evidence type="ECO:0000313" key="10">
    <source>
        <dbReference type="Proteomes" id="UP001489004"/>
    </source>
</evidence>
<dbReference type="SUPFAM" id="SSF50104">
    <property type="entry name" value="Translation proteins SH3-like domain"/>
    <property type="match status" value="1"/>
</dbReference>
<dbReference type="CDD" id="cd04470">
    <property type="entry name" value="S1_EF-P_repeat_1"/>
    <property type="match status" value="1"/>
</dbReference>
<comment type="pathway">
    <text evidence="2">Protein biosynthesis; polypeptide chain elongation.</text>
</comment>
<dbReference type="SMART" id="SM00841">
    <property type="entry name" value="Elong-fact-P_C"/>
    <property type="match status" value="1"/>
</dbReference>
<evidence type="ECO:0000256" key="5">
    <source>
        <dbReference type="ARBA" id="ARBA00022768"/>
    </source>
</evidence>
<dbReference type="GO" id="GO:0005829">
    <property type="term" value="C:cytosol"/>
    <property type="evidence" value="ECO:0007669"/>
    <property type="project" value="UniProtKB-ARBA"/>
</dbReference>
<dbReference type="PANTHER" id="PTHR30053:SF14">
    <property type="entry name" value="TRANSLATION ELONGATION FACTOR KOW-LIKE DOMAIN-CONTAINING PROTEIN"/>
    <property type="match status" value="1"/>
</dbReference>
<evidence type="ECO:0008006" key="11">
    <source>
        <dbReference type="Google" id="ProtNLM"/>
    </source>
</evidence>
<proteinExistence type="inferred from homology"/>
<dbReference type="Proteomes" id="UP001489004">
    <property type="component" value="Unassembled WGS sequence"/>
</dbReference>
<keyword evidence="4" id="KW-0963">Cytoplasm</keyword>
<dbReference type="NCBIfam" id="NF001810">
    <property type="entry name" value="PRK00529.1"/>
    <property type="match status" value="1"/>
</dbReference>
<reference evidence="9 10" key="1">
    <citation type="journal article" date="2024" name="Nat. Commun.">
        <title>Phylogenomics reveals the evolutionary origins of lichenization in chlorophyte algae.</title>
        <authorList>
            <person name="Puginier C."/>
            <person name="Libourel C."/>
            <person name="Otte J."/>
            <person name="Skaloud P."/>
            <person name="Haon M."/>
            <person name="Grisel S."/>
            <person name="Petersen M."/>
            <person name="Berrin J.G."/>
            <person name="Delaux P.M."/>
            <person name="Dal Grande F."/>
            <person name="Keller J."/>
        </authorList>
    </citation>
    <scope>NUCLEOTIDE SEQUENCE [LARGE SCALE GENOMIC DNA]</scope>
    <source>
        <strain evidence="9 10">SAG 2043</strain>
    </source>
</reference>
<evidence type="ECO:0000256" key="6">
    <source>
        <dbReference type="ARBA" id="ARBA00022917"/>
    </source>
</evidence>
<dbReference type="SUPFAM" id="SSF50249">
    <property type="entry name" value="Nucleic acid-binding proteins"/>
    <property type="match status" value="2"/>
</dbReference>
<dbReference type="SMART" id="SM01185">
    <property type="entry name" value="EFP"/>
    <property type="match status" value="1"/>
</dbReference>